<dbReference type="GO" id="GO:0035556">
    <property type="term" value="P:intracellular signal transduction"/>
    <property type="evidence" value="ECO:0007669"/>
    <property type="project" value="TreeGrafter"/>
</dbReference>
<dbReference type="GO" id="GO:0000226">
    <property type="term" value="P:microtubule cytoskeleton organization"/>
    <property type="evidence" value="ECO:0007669"/>
    <property type="project" value="TreeGrafter"/>
</dbReference>
<dbReference type="PROSITE" id="PS50011">
    <property type="entry name" value="PROTEIN_KINASE_DOM"/>
    <property type="match status" value="1"/>
</dbReference>
<sequence>MHRERGVKMGKTSRAGKGRLLRYKAHRELWIKREKVNPWATPTKEAQAGLKAESPSPAVRDGSHASCSPFEKVLHEMMHDMRVTRDITLGRRIGLYELRGEIGAGNFSHVRLGIHVLTKEQVAIKVLDKKSELFASEISCMERLSHPNIVWLYEVLETPRRLFLVMEYGSGGELFSRIVTRGRLNDLESRLVFSQIVSAVKHMHDRDIVHRDLKAENVFYTTGCCVKVGDFGFSTACGPGELLGTFCGSPPYAAPELFRERGYAGRPADMWALGVLLYFMVTARLPFSADSLSCLRKSILRGTYHLPAHVPPPCRRLLRGLLQPAPPDRLSVARVMGSSWLMGVASPKPFPPTRPTPALLLEPSPGLSVEEVEAKEALGLLGVTEAHLSSNACADLRSPVTGAYRILLHRAQKCRAAAALEYASLCPDDFQPVDLQGGDSAALRRHSPTAVCSIL</sequence>
<dbReference type="GO" id="GO:0050321">
    <property type="term" value="F:tau-protein kinase activity"/>
    <property type="evidence" value="ECO:0007669"/>
    <property type="project" value="TreeGrafter"/>
</dbReference>
<protein>
    <recommendedName>
        <fullName evidence="1">non-specific serine/threonine protein kinase</fullName>
        <ecNumber evidence="1">2.7.11.1</ecNumber>
    </recommendedName>
</protein>
<evidence type="ECO:0000256" key="8">
    <source>
        <dbReference type="ARBA" id="ARBA00048679"/>
    </source>
</evidence>
<dbReference type="Pfam" id="PF00069">
    <property type="entry name" value="Pkinase"/>
    <property type="match status" value="1"/>
</dbReference>
<feature type="region of interest" description="Disordered" evidence="11">
    <location>
        <begin position="41"/>
        <end position="64"/>
    </location>
</feature>
<evidence type="ECO:0000256" key="3">
    <source>
        <dbReference type="ARBA" id="ARBA00022679"/>
    </source>
</evidence>
<evidence type="ECO:0000313" key="13">
    <source>
        <dbReference type="Ensembl" id="ENSPKIP00000012121.1"/>
    </source>
</evidence>
<evidence type="ECO:0000313" key="14">
    <source>
        <dbReference type="Proteomes" id="UP000261540"/>
    </source>
</evidence>
<comment type="catalytic activity">
    <reaction evidence="8">
        <text>L-seryl-[protein] + ATP = O-phospho-L-seryl-[protein] + ADP + H(+)</text>
        <dbReference type="Rhea" id="RHEA:17989"/>
        <dbReference type="Rhea" id="RHEA-COMP:9863"/>
        <dbReference type="Rhea" id="RHEA-COMP:11604"/>
        <dbReference type="ChEBI" id="CHEBI:15378"/>
        <dbReference type="ChEBI" id="CHEBI:29999"/>
        <dbReference type="ChEBI" id="CHEBI:30616"/>
        <dbReference type="ChEBI" id="CHEBI:83421"/>
        <dbReference type="ChEBI" id="CHEBI:456216"/>
        <dbReference type="EC" id="2.7.11.1"/>
    </reaction>
</comment>
<comment type="similarity">
    <text evidence="10">Belongs to the protein kinase superfamily.</text>
</comment>
<dbReference type="STRING" id="1676925.ENSPKIP00000012121"/>
<dbReference type="PROSITE" id="PS00107">
    <property type="entry name" value="PROTEIN_KINASE_ATP"/>
    <property type="match status" value="1"/>
</dbReference>
<dbReference type="InterPro" id="IPR011009">
    <property type="entry name" value="Kinase-like_dom_sf"/>
</dbReference>
<evidence type="ECO:0000256" key="7">
    <source>
        <dbReference type="ARBA" id="ARBA00047899"/>
    </source>
</evidence>
<dbReference type="GeneID" id="111847587"/>
<reference evidence="13" key="1">
    <citation type="submission" date="2025-08" db="UniProtKB">
        <authorList>
            <consortium name="Ensembl"/>
        </authorList>
    </citation>
    <scope>IDENTIFICATION</scope>
</reference>
<evidence type="ECO:0000256" key="10">
    <source>
        <dbReference type="RuleBase" id="RU000304"/>
    </source>
</evidence>
<evidence type="ECO:0000256" key="2">
    <source>
        <dbReference type="ARBA" id="ARBA00022527"/>
    </source>
</evidence>
<keyword evidence="4 9" id="KW-0547">Nucleotide-binding</keyword>
<evidence type="ECO:0000259" key="12">
    <source>
        <dbReference type="PROSITE" id="PS50011"/>
    </source>
</evidence>
<dbReference type="Gene3D" id="1.10.510.10">
    <property type="entry name" value="Transferase(Phosphotransferase) domain 1"/>
    <property type="match status" value="1"/>
</dbReference>
<keyword evidence="5" id="KW-0418">Kinase</keyword>
<proteinExistence type="inferred from homology"/>
<evidence type="ECO:0000256" key="4">
    <source>
        <dbReference type="ARBA" id="ARBA00022741"/>
    </source>
</evidence>
<dbReference type="Ensembl" id="ENSPKIT00000036504.1">
    <property type="protein sequence ID" value="ENSPKIP00000012121.1"/>
    <property type="gene ID" value="ENSPKIG00000000030.1"/>
</dbReference>
<accession>A0A3B3R365</accession>
<comment type="catalytic activity">
    <reaction evidence="7">
        <text>L-threonyl-[protein] + ATP = O-phospho-L-threonyl-[protein] + ADP + H(+)</text>
        <dbReference type="Rhea" id="RHEA:46608"/>
        <dbReference type="Rhea" id="RHEA-COMP:11060"/>
        <dbReference type="Rhea" id="RHEA-COMP:11605"/>
        <dbReference type="ChEBI" id="CHEBI:15378"/>
        <dbReference type="ChEBI" id="CHEBI:30013"/>
        <dbReference type="ChEBI" id="CHEBI:30616"/>
        <dbReference type="ChEBI" id="CHEBI:61977"/>
        <dbReference type="ChEBI" id="CHEBI:456216"/>
        <dbReference type="EC" id="2.7.11.1"/>
    </reaction>
</comment>
<dbReference type="AlphaFoldDB" id="A0A3B3R365"/>
<feature type="binding site" evidence="9">
    <location>
        <position position="125"/>
    </location>
    <ligand>
        <name>ATP</name>
        <dbReference type="ChEBI" id="CHEBI:30616"/>
    </ligand>
</feature>
<dbReference type="GeneTree" id="ENSGT00940000165287"/>
<dbReference type="EC" id="2.7.11.1" evidence="1"/>
<evidence type="ECO:0000256" key="5">
    <source>
        <dbReference type="ARBA" id="ARBA00022777"/>
    </source>
</evidence>
<dbReference type="InterPro" id="IPR000719">
    <property type="entry name" value="Prot_kinase_dom"/>
</dbReference>
<dbReference type="PANTHER" id="PTHR24346:SF29">
    <property type="entry name" value="SERINE_THREONINE-PROTEIN KINASE NIM1-LIKE"/>
    <property type="match status" value="1"/>
</dbReference>
<name>A0A3B3R365_9TELE</name>
<dbReference type="PROSITE" id="PS00108">
    <property type="entry name" value="PROTEIN_KINASE_ST"/>
    <property type="match status" value="1"/>
</dbReference>
<dbReference type="Proteomes" id="UP000261540">
    <property type="component" value="Unplaced"/>
</dbReference>
<dbReference type="PANTHER" id="PTHR24346">
    <property type="entry name" value="MAP/MICROTUBULE AFFINITY-REGULATING KINASE"/>
    <property type="match status" value="1"/>
</dbReference>
<dbReference type="SMART" id="SM00220">
    <property type="entry name" value="S_TKc"/>
    <property type="match status" value="1"/>
</dbReference>
<evidence type="ECO:0000256" key="6">
    <source>
        <dbReference type="ARBA" id="ARBA00022840"/>
    </source>
</evidence>
<dbReference type="InterPro" id="IPR017441">
    <property type="entry name" value="Protein_kinase_ATP_BS"/>
</dbReference>
<dbReference type="FunFam" id="1.10.510.10:FF:000571">
    <property type="entry name" value="Maternal embryonic leucine zipper kinase"/>
    <property type="match status" value="1"/>
</dbReference>
<dbReference type="InterPro" id="IPR008271">
    <property type="entry name" value="Ser/Thr_kinase_AS"/>
</dbReference>
<reference evidence="13" key="2">
    <citation type="submission" date="2025-09" db="UniProtKB">
        <authorList>
            <consortium name="Ensembl"/>
        </authorList>
    </citation>
    <scope>IDENTIFICATION</scope>
</reference>
<evidence type="ECO:0000256" key="11">
    <source>
        <dbReference type="SAM" id="MobiDB-lite"/>
    </source>
</evidence>
<feature type="domain" description="Protein kinase" evidence="12">
    <location>
        <begin position="96"/>
        <end position="341"/>
    </location>
</feature>
<keyword evidence="6 9" id="KW-0067">ATP-binding</keyword>
<evidence type="ECO:0000256" key="9">
    <source>
        <dbReference type="PROSITE-ProRule" id="PRU10141"/>
    </source>
</evidence>
<organism evidence="13 14">
    <name type="scientific">Paramormyrops kingsleyae</name>
    <dbReference type="NCBI Taxonomy" id="1676925"/>
    <lineage>
        <taxon>Eukaryota</taxon>
        <taxon>Metazoa</taxon>
        <taxon>Chordata</taxon>
        <taxon>Craniata</taxon>
        <taxon>Vertebrata</taxon>
        <taxon>Euteleostomi</taxon>
        <taxon>Actinopterygii</taxon>
        <taxon>Neopterygii</taxon>
        <taxon>Teleostei</taxon>
        <taxon>Osteoglossocephala</taxon>
        <taxon>Osteoglossomorpha</taxon>
        <taxon>Osteoglossiformes</taxon>
        <taxon>Mormyridae</taxon>
        <taxon>Paramormyrops</taxon>
    </lineage>
</organism>
<dbReference type="RefSeq" id="XP_023674686.1">
    <property type="nucleotide sequence ID" value="XM_023818918.2"/>
</dbReference>
<keyword evidence="14" id="KW-1185">Reference proteome</keyword>
<keyword evidence="2 10" id="KW-0723">Serine/threonine-protein kinase</keyword>
<dbReference type="GO" id="GO:0005737">
    <property type="term" value="C:cytoplasm"/>
    <property type="evidence" value="ECO:0007669"/>
    <property type="project" value="TreeGrafter"/>
</dbReference>
<dbReference type="FunFam" id="3.30.200.20:FF:000003">
    <property type="entry name" value="Non-specific serine/threonine protein kinase"/>
    <property type="match status" value="1"/>
</dbReference>
<dbReference type="SUPFAM" id="SSF56112">
    <property type="entry name" value="Protein kinase-like (PK-like)"/>
    <property type="match status" value="1"/>
</dbReference>
<evidence type="ECO:0000256" key="1">
    <source>
        <dbReference type="ARBA" id="ARBA00012513"/>
    </source>
</evidence>
<dbReference type="GO" id="GO:0005524">
    <property type="term" value="F:ATP binding"/>
    <property type="evidence" value="ECO:0007669"/>
    <property type="project" value="UniProtKB-UniRule"/>
</dbReference>
<keyword evidence="3" id="KW-0808">Transferase</keyword>